<name>A0A1J5PXD7_9ZZZZ</name>
<keyword evidence="3" id="KW-0813">Transport</keyword>
<keyword evidence="5" id="KW-0812">Transmembrane</keyword>
<evidence type="ECO:0000256" key="9">
    <source>
        <dbReference type="ARBA" id="ARBA00023136"/>
    </source>
</evidence>
<dbReference type="PRINTS" id="PR00184">
    <property type="entry name" value="NEISSPPORIN"/>
</dbReference>
<dbReference type="PANTHER" id="PTHR34501">
    <property type="entry name" value="PROTEIN YDDL-RELATED"/>
    <property type="match status" value="1"/>
</dbReference>
<dbReference type="EMBL" id="MLJW01001952">
    <property type="protein sequence ID" value="OIQ76150.1"/>
    <property type="molecule type" value="Genomic_DNA"/>
</dbReference>
<keyword evidence="7" id="KW-0406">Ion transport</keyword>
<dbReference type="SUPFAM" id="SSF56935">
    <property type="entry name" value="Porins"/>
    <property type="match status" value="1"/>
</dbReference>
<reference evidence="12" key="1">
    <citation type="submission" date="2016-10" db="EMBL/GenBank/DDBJ databases">
        <title>Sequence of Gallionella enrichment culture.</title>
        <authorList>
            <person name="Poehlein A."/>
            <person name="Muehling M."/>
            <person name="Daniel R."/>
        </authorList>
    </citation>
    <scope>NUCLEOTIDE SEQUENCE</scope>
</reference>
<comment type="subcellular location">
    <subcellularLocation>
        <location evidence="1">Membrane</location>
        <topology evidence="1">Multi-pass membrane protein</topology>
    </subcellularLocation>
</comment>
<dbReference type="Pfam" id="PF13609">
    <property type="entry name" value="Porin_4"/>
    <property type="match status" value="1"/>
</dbReference>
<organism evidence="12">
    <name type="scientific">mine drainage metagenome</name>
    <dbReference type="NCBI Taxonomy" id="410659"/>
    <lineage>
        <taxon>unclassified sequences</taxon>
        <taxon>metagenomes</taxon>
        <taxon>ecological metagenomes</taxon>
    </lineage>
</organism>
<dbReference type="Gene3D" id="2.40.160.10">
    <property type="entry name" value="Porin"/>
    <property type="match status" value="1"/>
</dbReference>
<evidence type="ECO:0000256" key="6">
    <source>
        <dbReference type="ARBA" id="ARBA00022729"/>
    </source>
</evidence>
<sequence>MKKTLMAAAILSLFSGAAFAADSVTMYGVMDLGVAHYDNGGQTVTNLSQGGVSNSRIGLKGSEDLGGGLNAIFQLETGICANGGYSDGTGKVALPSGGTCSGGGFFQRQTWVGLQGGFGTVRLGRYYTYSDLDLYDFNPFTDNTVGGNGNLMEKYFPVRYSQSVTYDSPSFGGFDLGGQFAFGDGLGQTTATNSKTIGAYGLRARYLSGPVRVSLEYMNVKNAAGDSTIKDARISGAYDFGIASVSAIYGQNSPDSAAVAAANPKYKYFELGTIIPVGQGSIRAAYTRLKDDTTTNANAAQYAIGYWYNMSKRTMLYANYSRISNDANALYTVGVGNDAPKGPNGSTSSGLMLGIKHSF</sequence>
<dbReference type="GO" id="GO:0006811">
    <property type="term" value="P:monoatomic ion transport"/>
    <property type="evidence" value="ECO:0007669"/>
    <property type="project" value="UniProtKB-KW"/>
</dbReference>
<dbReference type="AlphaFoldDB" id="A0A1J5PXD7"/>
<evidence type="ECO:0000256" key="4">
    <source>
        <dbReference type="ARBA" id="ARBA00022452"/>
    </source>
</evidence>
<keyword evidence="4" id="KW-1134">Transmembrane beta strand</keyword>
<evidence type="ECO:0000256" key="3">
    <source>
        <dbReference type="ARBA" id="ARBA00022448"/>
    </source>
</evidence>
<feature type="domain" description="Porin" evidence="11">
    <location>
        <begin position="7"/>
        <end position="327"/>
    </location>
</feature>
<gene>
    <name evidence="12" type="ORF">GALL_421710</name>
</gene>
<evidence type="ECO:0000259" key="11">
    <source>
        <dbReference type="Pfam" id="PF13609"/>
    </source>
</evidence>
<evidence type="ECO:0000256" key="10">
    <source>
        <dbReference type="ARBA" id="ARBA00023237"/>
    </source>
</evidence>
<dbReference type="PANTHER" id="PTHR34501:SF9">
    <property type="entry name" value="MAJOR OUTER MEMBRANE PROTEIN P.IA"/>
    <property type="match status" value="1"/>
</dbReference>
<keyword evidence="6" id="KW-0732">Signal</keyword>
<evidence type="ECO:0000256" key="8">
    <source>
        <dbReference type="ARBA" id="ARBA00023114"/>
    </source>
</evidence>
<evidence type="ECO:0000313" key="12">
    <source>
        <dbReference type="EMBL" id="OIQ76150.1"/>
    </source>
</evidence>
<dbReference type="InterPro" id="IPR050298">
    <property type="entry name" value="Gram-neg_bact_OMP"/>
</dbReference>
<evidence type="ECO:0000256" key="5">
    <source>
        <dbReference type="ARBA" id="ARBA00022692"/>
    </source>
</evidence>
<dbReference type="CDD" id="cd00342">
    <property type="entry name" value="gram_neg_porins"/>
    <property type="match status" value="1"/>
</dbReference>
<evidence type="ECO:0000256" key="7">
    <source>
        <dbReference type="ARBA" id="ARBA00023065"/>
    </source>
</evidence>
<evidence type="ECO:0000256" key="1">
    <source>
        <dbReference type="ARBA" id="ARBA00004141"/>
    </source>
</evidence>
<proteinExistence type="predicted"/>
<keyword evidence="8" id="KW-0626">Porin</keyword>
<accession>A0A1J5PXD7</accession>
<comment type="subunit">
    <text evidence="2">Homotrimer.</text>
</comment>
<evidence type="ECO:0000256" key="2">
    <source>
        <dbReference type="ARBA" id="ARBA00011233"/>
    </source>
</evidence>
<comment type="caution">
    <text evidence="12">The sequence shown here is derived from an EMBL/GenBank/DDBJ whole genome shotgun (WGS) entry which is preliminary data.</text>
</comment>
<dbReference type="InterPro" id="IPR002299">
    <property type="entry name" value="Porin_Neis"/>
</dbReference>
<protein>
    <submittedName>
        <fullName evidence="12">Outer membrane porin protein 32</fullName>
    </submittedName>
</protein>
<dbReference type="GO" id="GO:0015288">
    <property type="term" value="F:porin activity"/>
    <property type="evidence" value="ECO:0007669"/>
    <property type="project" value="UniProtKB-KW"/>
</dbReference>
<dbReference type="InterPro" id="IPR033900">
    <property type="entry name" value="Gram_neg_porin_domain"/>
</dbReference>
<keyword evidence="9" id="KW-0472">Membrane</keyword>
<keyword evidence="10" id="KW-0998">Cell outer membrane</keyword>
<dbReference type="InterPro" id="IPR023614">
    <property type="entry name" value="Porin_dom_sf"/>
</dbReference>
<dbReference type="GO" id="GO:0046930">
    <property type="term" value="C:pore complex"/>
    <property type="evidence" value="ECO:0007669"/>
    <property type="project" value="UniProtKB-KW"/>
</dbReference>